<gene>
    <name evidence="1" type="ORF">A4G23_00568</name>
</gene>
<evidence type="ECO:0000313" key="2">
    <source>
        <dbReference type="Proteomes" id="UP000095349"/>
    </source>
</evidence>
<reference evidence="1 2" key="1">
    <citation type="submission" date="2016-09" db="EMBL/GenBank/DDBJ databases">
        <title>Streptomyces rubrolavendulae MJM4426 Genome sequencing and assembly.</title>
        <authorList>
            <person name="Kim J.-G."/>
        </authorList>
    </citation>
    <scope>NUCLEOTIDE SEQUENCE [LARGE SCALE GENOMIC DNA]</scope>
    <source>
        <strain evidence="1 2">MJM4426</strain>
    </source>
</reference>
<sequence>MTTARHHLATIDLLRARPFPRQRGRSDVGEAGPGYHIAELATSEDFWEDPERWEEVADQYEAERDALGVLLAERWGEPHVFSLWSVFERGAGGEELPEPWGTLSAHVPDVHLWRAEGRWMALGVSQWDRELPFQLLAVVTETDPP</sequence>
<dbReference type="EMBL" id="CP017316">
    <property type="protein sequence ID" value="AOT57777.1"/>
    <property type="molecule type" value="Genomic_DNA"/>
</dbReference>
<dbReference type="GeneID" id="91402008"/>
<name>A0A1D8FX31_9ACTN</name>
<proteinExistence type="predicted"/>
<dbReference type="KEGG" id="srn:A4G23_00568"/>
<dbReference type="OrthoDB" id="3478947at2"/>
<dbReference type="AlphaFoldDB" id="A0A1D8FX31"/>
<protein>
    <submittedName>
        <fullName evidence="1">Uncharacterized protein</fullName>
    </submittedName>
</protein>
<dbReference type="RefSeq" id="WP_031132807.1">
    <property type="nucleotide sequence ID" value="NZ_CP017316.1"/>
</dbReference>
<evidence type="ECO:0000313" key="1">
    <source>
        <dbReference type="EMBL" id="AOT57777.1"/>
    </source>
</evidence>
<keyword evidence="2" id="KW-1185">Reference proteome</keyword>
<dbReference type="PATRIC" id="fig|285473.5.peg.610"/>
<organism evidence="1 2">
    <name type="scientific">Streptomyces rubrolavendulae</name>
    <dbReference type="NCBI Taxonomy" id="285473"/>
    <lineage>
        <taxon>Bacteria</taxon>
        <taxon>Bacillati</taxon>
        <taxon>Actinomycetota</taxon>
        <taxon>Actinomycetes</taxon>
        <taxon>Kitasatosporales</taxon>
        <taxon>Streptomycetaceae</taxon>
        <taxon>Streptomyces</taxon>
    </lineage>
</organism>
<accession>A0A1D8FX31</accession>
<dbReference type="Proteomes" id="UP000095349">
    <property type="component" value="Chromosome"/>
</dbReference>